<dbReference type="Proteomes" id="UP000467214">
    <property type="component" value="Unassembled WGS sequence"/>
</dbReference>
<dbReference type="SUPFAM" id="SSF103515">
    <property type="entry name" value="Autotransporter"/>
    <property type="match status" value="1"/>
</dbReference>
<feature type="region of interest" description="Disordered" evidence="2">
    <location>
        <begin position="662"/>
        <end position="708"/>
    </location>
</feature>
<dbReference type="PROSITE" id="PS51208">
    <property type="entry name" value="AUTOTRANSPORTER"/>
    <property type="match status" value="1"/>
</dbReference>
<feature type="compositionally biased region" description="Gly residues" evidence="2">
    <location>
        <begin position="575"/>
        <end position="584"/>
    </location>
</feature>
<name>A0A845BM04_9NEIS</name>
<dbReference type="Pfam" id="PF12951">
    <property type="entry name" value="PATR"/>
    <property type="match status" value="7"/>
</dbReference>
<proteinExistence type="predicted"/>
<reference evidence="4 5" key="1">
    <citation type="submission" date="2019-12" db="EMBL/GenBank/DDBJ databases">
        <title>Neisseriaceae gen. nov. sp. Genome sequencing and assembly.</title>
        <authorList>
            <person name="Liu Z."/>
            <person name="Li A."/>
        </authorList>
    </citation>
    <scope>NUCLEOTIDE SEQUENCE [LARGE SCALE GENOMIC DNA]</scope>
    <source>
        <strain evidence="4 5">B2N2-7</strain>
    </source>
</reference>
<gene>
    <name evidence="4" type="ORF">GQF02_09820</name>
</gene>
<dbReference type="PANTHER" id="PTHR35037:SF3">
    <property type="entry name" value="C-TERMINAL REGION OF AIDA-LIKE PROTEIN"/>
    <property type="match status" value="1"/>
</dbReference>
<dbReference type="Pfam" id="PF13018">
    <property type="entry name" value="ESPR"/>
    <property type="match status" value="1"/>
</dbReference>
<keyword evidence="1" id="KW-0732">Signal</keyword>
<evidence type="ECO:0000256" key="2">
    <source>
        <dbReference type="SAM" id="MobiDB-lite"/>
    </source>
</evidence>
<protein>
    <recommendedName>
        <fullName evidence="3">Autotransporter domain-containing protein</fullName>
    </recommendedName>
</protein>
<feature type="domain" description="Autotransporter" evidence="3">
    <location>
        <begin position="2580"/>
        <end position="2851"/>
    </location>
</feature>
<dbReference type="InterPro" id="IPR051551">
    <property type="entry name" value="Autotransporter_adhesion"/>
</dbReference>
<dbReference type="PANTHER" id="PTHR35037">
    <property type="entry name" value="C-TERMINAL REGION OF AIDA-LIKE PROTEIN"/>
    <property type="match status" value="1"/>
</dbReference>
<dbReference type="InterPro" id="IPR013425">
    <property type="entry name" value="Autotrns_rpt"/>
</dbReference>
<dbReference type="InterPro" id="IPR036709">
    <property type="entry name" value="Autotransporte_beta_dom_sf"/>
</dbReference>
<accession>A0A845BM04</accession>
<dbReference type="InterPro" id="IPR024973">
    <property type="entry name" value="ESPR"/>
</dbReference>
<feature type="region of interest" description="Disordered" evidence="2">
    <location>
        <begin position="563"/>
        <end position="584"/>
    </location>
</feature>
<evidence type="ECO:0000313" key="4">
    <source>
        <dbReference type="EMBL" id="MXR37269.1"/>
    </source>
</evidence>
<sequence>MNKTHRIVWSAVRQAYIVTHEHATTHGKPASTRAAAVFVAAALLSGGVLAATAPSAVDLDKFFNGSSISTQDGAAKGGCMLGVSGAACNTAPKTENVTYTNYHTKGGDGSGGGAGLGGALFVDKGQTITLSNVQFTGNVVEGGTGGGAPDVRVQSANITLVQREANVVAFSAFNTIPKVESDGKSIQTINLGDNATPLKVGQLVTLDGTTGTAKVASVSADGKTVRLDNALTLSDKAIKDVSGSLSIEKVDDKSSRITGQALANLGAGGRIEMGAIVSGVVGIPDGTMVTDVKRDSDNKITEVILNKPVTGTLSTSALKFISTPKLNSAQFVVDGADRKTIILAAASLGLSVGMALKGEGIPDGTVVTAIDSKTGKVTLSKEMPDGVLSFSSKAEIGKQGANTITLAAPDGRIQVGGVISGDGIPAGTTVTAYDKTTGQVTLSKPLTADLADKSSIVTSAVKAQTTNSITLGEVKNLKVGMTVSGEGIPDGAKITSIVGNTVTFDKTLTNPVQGFVATSPLNTGGSLNGLQATGPTGTDGKSGNNANSVLPYLTDGEGLAGFSGQNANKTPPSNGVGGRGGDGGDGSQGVAFNYTLIKDTATAGLDFANAVSEAGAAFSNAPFPSFATGATKIAQSVIAGIELATQIANAAEWVKGLNDGTRAKGGDGGDGGSGGSGSEFFGGGSGGSGGNGGAGGLSKTEGGAGGAGGSGGAGGFGAGGGSGGAGGAGGSTGFAKEGDAGEGGSAGFGAGVGSSGDGSGGGGGSGYGGAIFVREGGSLTITGNALFRDNYAVAGSSTNGGEAGQATGADIFVMKGGSVTLSPGQGNTIRFEGGIADDSAGSIDGAAYASGRGADVRISGGGLVQFAGTNTYTGKTIIAGGTLETTLGDGIHSDSNIVFNGTGTTQPNLSAGVLLLSENVTKKVGTIVPGQIAWDGAGGFASGRVEGIQLNFGRTANSADKGQTLQWGSDALKTNSTLVFGSEYGLGSVEWMNAINLNGQTGKVVVFDSQQLVDGKKVDDVAFMRGTISNGKLEVGDNGYTGTLYLTGQNSLTELTVHEGKVLTGDGKTSGKLSATGSTKVTVKDGGSLLLAGAEQLSTLAVDKGGALGTLKGAALTATDISNLGSLMLGDKATMTSLNNGADALLSNMDTVTVSGALVNNGTLLQGQMLSGEGTLVSDNANISAATVTNNKDWGVVGEQRITTTALDGNGKFVLENLTSGGATKKAVLTLDQSGNSAFAGTFTGTGALNKAGSGTLKLTGANTATGGLTVKQGTVDTTGGGTLADSGAITVEKDGTFVAGTVDTVGVVTNSGNYTVNAAQTVASLNNTGTGISTLKANLTSTSTVSNAAGGTIDQQADITADGKLTNDGTLNISGERTITTAGLEGAATGVVNVADKLTLAQKGNSTYAGQINGAGALDKTEAGKLTLTGANGFKGGLTVKAGVIDTTGGGTLFDTGAITIEQGAGFIAGTVDTVGAVTNSGSYQVNAAQTVASLSNTGTGVSTLAANLVSNDTVTNAAGGKIVQQANITATNTVTNDGLIEVTGNRITTSGGYQGSGETNLAEAAKLTIAQDKDSLYSGAFTGKGALDKTGTGKLTLTGANTATGGLTVKKGTVDTTGGGTLADTGAITIEKDGTFIAGTADTVGEVINSGNYQVNAAQTVASLSNTATGVSTLKANLTSTSTVSNAAGGTIDQQADITATGKVSNDGTLNISGDRTITTAGLEGVASGRVNLAQGTDKLTLVQGGDSTYAGQINGAGTLDKTGAGKLTLTGANGFGGGLTVKAGAIDTTGGGTLFDTGAITIGQGASFIAGTLDTVGAVVNSGNYQVNKAQTVASLINTGTGVGTLLADLISKSTVDNQAGGTLKQQANISAIGTVTNNGRIEVTGNRTTTSAGYTGSGVTDLAEAAKLTIAQDQGKDSLYSGIFTGAGALDKTGAGKLTLTGANTATGGLTVKAGTVDTTGGGTLADAGAITVEQGANFIAGTADTVGVVTNSGSYQVNAAQTVASLNNTGTSTLNANLSATGKVSNDGTLNISGDRTISTAGLAGAATGIVNVTDKLTLAQSGDSIYAGKIAGDGTVQKTGAGTLTLNGTAGSFDASNLIVDQGTLALQGAFLLAERVGVTVNSSADKVGTLSLVQGDQRITNLSGAGNVALGNNRLTVLGKSAFTGKVSGTGVLDIREGAFEVKDSLTSSDPNSVFNVGSASGNGSSGTGSSSSAVVTVSKDSTLAFPKVDLQSGSTLAVKENGMVQAGNINLGDKTLLEVATTGQVNTGTGGKLTLSGDKAHLLVQQGASVISPTVTVSAAGSRLDVVGNLQASNLNISTSAQKREDAAILHLGQAGGGVAGAVNAGQTSVSGGVVSGAGKLSGSLSMGKNSWLTPGNSPGKLTVGNLNLQGGSVAEMEVGTSGAGARVAGVHYDQIVVDGNLTISGDAQLQLKSYQGGTLAAGEALQLFAVQPGKVSGQFGSVQNAGVGNALFSLGTGSVVGLDSGGYTGFAGQVIRDDNQRQILGGLMVSDAGGVQQFYGGKLLQRLVAASVAGADTDAIFDRFSPETYASLLDQAKSSALYAAPDVYDDLQKNARGVSASYFSRKQEAGNDAGYQSYDLNSSGLRISYVDQVAGNLTWRGNFTVERNKVGSQYFNADGDGLAAGLQLAKPVFADGNGYLTGRVGFGAQNNDVTRQTNDGKAEVNNLNSSAWLLGLGVAHVGKVADLRLQSAAEVIGYQAKVDALKEQNVGSPSDALSVDAQKQSGAAVQLSASLSGTVTEKLDLSFGGRLIHFDKDGYDLSAQLNTEQQGFSVRAKGLDATQFSLDAGVNYKVTPFDHIAAKVQAFGQGGYQANLTYSRLF</sequence>
<dbReference type="SUPFAM" id="SSF51126">
    <property type="entry name" value="Pectin lyase-like"/>
    <property type="match status" value="4"/>
</dbReference>
<comment type="caution">
    <text evidence="4">The sequence shown here is derived from an EMBL/GenBank/DDBJ whole genome shotgun (WGS) entry which is preliminary data.</text>
</comment>
<dbReference type="RefSeq" id="WP_160796771.1">
    <property type="nucleotide sequence ID" value="NZ_WSSB01000008.1"/>
</dbReference>
<organism evidence="4 5">
    <name type="scientific">Craterilacuibacter sinensis</name>
    <dbReference type="NCBI Taxonomy" id="2686017"/>
    <lineage>
        <taxon>Bacteria</taxon>
        <taxon>Pseudomonadati</taxon>
        <taxon>Pseudomonadota</taxon>
        <taxon>Betaproteobacteria</taxon>
        <taxon>Neisseriales</taxon>
        <taxon>Neisseriaceae</taxon>
        <taxon>Craterilacuibacter</taxon>
    </lineage>
</organism>
<dbReference type="NCBIfam" id="TIGR02601">
    <property type="entry name" value="autotrns_rpt"/>
    <property type="match status" value="3"/>
</dbReference>
<evidence type="ECO:0000313" key="5">
    <source>
        <dbReference type="Proteomes" id="UP000467214"/>
    </source>
</evidence>
<feature type="compositionally biased region" description="Polar residues" evidence="2">
    <location>
        <begin position="563"/>
        <end position="573"/>
    </location>
</feature>
<dbReference type="EMBL" id="WSSB01000008">
    <property type="protein sequence ID" value="MXR37269.1"/>
    <property type="molecule type" value="Genomic_DNA"/>
</dbReference>
<keyword evidence="5" id="KW-1185">Reference proteome</keyword>
<evidence type="ECO:0000259" key="3">
    <source>
        <dbReference type="PROSITE" id="PS51208"/>
    </source>
</evidence>
<dbReference type="InterPro" id="IPR005546">
    <property type="entry name" value="Autotransporte_beta"/>
</dbReference>
<feature type="compositionally biased region" description="Gly residues" evidence="2">
    <location>
        <begin position="668"/>
        <end position="708"/>
    </location>
</feature>
<dbReference type="InterPro" id="IPR011050">
    <property type="entry name" value="Pectin_lyase_fold/virulence"/>
</dbReference>
<evidence type="ECO:0000256" key="1">
    <source>
        <dbReference type="ARBA" id="ARBA00022729"/>
    </source>
</evidence>